<dbReference type="VEuPathDB" id="FungiDB:BO71DRAFT_488634"/>
<protein>
    <submittedName>
        <fullName evidence="1">Uncharacterized protein</fullName>
    </submittedName>
</protein>
<keyword evidence="2" id="KW-1185">Reference proteome</keyword>
<dbReference type="AlphaFoldDB" id="A0A319CVU1"/>
<name>A0A319CVU1_9EURO</name>
<evidence type="ECO:0000313" key="2">
    <source>
        <dbReference type="Proteomes" id="UP000247810"/>
    </source>
</evidence>
<proteinExistence type="predicted"/>
<gene>
    <name evidence="1" type="ORF">BO71DRAFT_488634</name>
</gene>
<evidence type="ECO:0000313" key="1">
    <source>
        <dbReference type="EMBL" id="PYH88601.1"/>
    </source>
</evidence>
<organism evidence="1 2">
    <name type="scientific">Aspergillus ellipticus CBS 707.79</name>
    <dbReference type="NCBI Taxonomy" id="1448320"/>
    <lineage>
        <taxon>Eukaryota</taxon>
        <taxon>Fungi</taxon>
        <taxon>Dikarya</taxon>
        <taxon>Ascomycota</taxon>
        <taxon>Pezizomycotina</taxon>
        <taxon>Eurotiomycetes</taxon>
        <taxon>Eurotiomycetidae</taxon>
        <taxon>Eurotiales</taxon>
        <taxon>Aspergillaceae</taxon>
        <taxon>Aspergillus</taxon>
        <taxon>Aspergillus subgen. Circumdati</taxon>
    </lineage>
</organism>
<dbReference type="Proteomes" id="UP000247810">
    <property type="component" value="Unassembled WGS sequence"/>
</dbReference>
<accession>A0A319CVU1</accession>
<sequence>MLFRRLSWWTRKAEWFLSPSSSPFVTWDIRQGHAIAPSLDDRRRRWQQSFIKFDVEYRAASECFHTAQSHIIAYKGVSEYTIIHGQREYDIADDVFPPKCQHGQEDGWLRYMTMHEGREVSLQNAYWTVDLDHIQEDLTVFNPNRRKPILASDRPQRLDFQAVQFNINATITQQGKQIKRRPQQNHLGCESEHHDAGRLHTTKKIKTCLIVDPKIFKG</sequence>
<reference evidence="1 2" key="1">
    <citation type="submission" date="2018-02" db="EMBL/GenBank/DDBJ databases">
        <title>The genomes of Aspergillus section Nigri reveals drivers in fungal speciation.</title>
        <authorList>
            <consortium name="DOE Joint Genome Institute"/>
            <person name="Vesth T.C."/>
            <person name="Nybo J."/>
            <person name="Theobald S."/>
            <person name="Brandl J."/>
            <person name="Frisvad J.C."/>
            <person name="Nielsen K.F."/>
            <person name="Lyhne E.K."/>
            <person name="Kogle M.E."/>
            <person name="Kuo A."/>
            <person name="Riley R."/>
            <person name="Clum A."/>
            <person name="Nolan M."/>
            <person name="Lipzen A."/>
            <person name="Salamov A."/>
            <person name="Henrissat B."/>
            <person name="Wiebenga A."/>
            <person name="De vries R.P."/>
            <person name="Grigoriev I.V."/>
            <person name="Mortensen U.H."/>
            <person name="Andersen M.R."/>
            <person name="Baker S.E."/>
        </authorList>
    </citation>
    <scope>NUCLEOTIDE SEQUENCE [LARGE SCALE GENOMIC DNA]</scope>
    <source>
        <strain evidence="1 2">CBS 707.79</strain>
    </source>
</reference>
<dbReference type="EMBL" id="KZ826079">
    <property type="protein sequence ID" value="PYH88601.1"/>
    <property type="molecule type" value="Genomic_DNA"/>
</dbReference>